<dbReference type="EMBL" id="CABITT030000004">
    <property type="protein sequence ID" value="VVB02335.1"/>
    <property type="molecule type" value="Genomic_DNA"/>
</dbReference>
<proteinExistence type="predicted"/>
<keyword evidence="2" id="KW-1185">Reference proteome</keyword>
<sequence>MYPNDTLDLSFCQIHTFSYFSLFQKSTLRRNHQNSFFHKSAIDPRPTLHRYIRVRIVQLGFLDFKLSLLDQLGLAGAVPPSLGRATNIDAILQAADEIQSEDPNVARILCEQAYSMAQNLDPNSDVLSYFAVLIYQLVFSRHRILKMRKVFSTLRALTEVLSRDADPDGAGRSIREELGRIKRANATLSAELNPYNIVPLEAQSMTNATGVFPERDNVRNQRERLVLTLSNAQSQLSIPGQNDPKIDEKAVNEVFLKVLENYIKWCKYLRMRVVYNKLEAINWVKLLMSVFFRSVSAIIFTM</sequence>
<protein>
    <submittedName>
        <fullName evidence="1">Uncharacterized protein</fullName>
    </submittedName>
</protein>
<dbReference type="Proteomes" id="UP000489600">
    <property type="component" value="Unassembled WGS sequence"/>
</dbReference>
<name>A0A565BLY3_9BRAS</name>
<organism evidence="1 2">
    <name type="scientific">Arabis nemorensis</name>
    <dbReference type="NCBI Taxonomy" id="586526"/>
    <lineage>
        <taxon>Eukaryota</taxon>
        <taxon>Viridiplantae</taxon>
        <taxon>Streptophyta</taxon>
        <taxon>Embryophyta</taxon>
        <taxon>Tracheophyta</taxon>
        <taxon>Spermatophyta</taxon>
        <taxon>Magnoliopsida</taxon>
        <taxon>eudicotyledons</taxon>
        <taxon>Gunneridae</taxon>
        <taxon>Pentapetalae</taxon>
        <taxon>rosids</taxon>
        <taxon>malvids</taxon>
        <taxon>Brassicales</taxon>
        <taxon>Brassicaceae</taxon>
        <taxon>Arabideae</taxon>
        <taxon>Arabis</taxon>
    </lineage>
</organism>
<evidence type="ECO:0000313" key="1">
    <source>
        <dbReference type="EMBL" id="VVB02335.1"/>
    </source>
</evidence>
<dbReference type="AlphaFoldDB" id="A0A565BLY3"/>
<dbReference type="OrthoDB" id="1111993at2759"/>
<accession>A0A565BLY3</accession>
<evidence type="ECO:0000313" key="2">
    <source>
        <dbReference type="Proteomes" id="UP000489600"/>
    </source>
</evidence>
<reference evidence="1" key="1">
    <citation type="submission" date="2019-07" db="EMBL/GenBank/DDBJ databases">
        <authorList>
            <person name="Dittberner H."/>
        </authorList>
    </citation>
    <scope>NUCLEOTIDE SEQUENCE [LARGE SCALE GENOMIC DNA]</scope>
</reference>
<comment type="caution">
    <text evidence="1">The sequence shown here is derived from an EMBL/GenBank/DDBJ whole genome shotgun (WGS) entry which is preliminary data.</text>
</comment>
<gene>
    <name evidence="1" type="ORF">ANE_LOCUS12779</name>
</gene>